<organism evidence="7 8">
    <name type="scientific">Caldanaerobius fijiensis DSM 17918</name>
    <dbReference type="NCBI Taxonomy" id="1121256"/>
    <lineage>
        <taxon>Bacteria</taxon>
        <taxon>Bacillati</taxon>
        <taxon>Bacillota</taxon>
        <taxon>Clostridia</taxon>
        <taxon>Thermoanaerobacterales</taxon>
        <taxon>Thermoanaerobacteraceae</taxon>
        <taxon>Caldanaerobius</taxon>
    </lineage>
</organism>
<evidence type="ECO:0000256" key="6">
    <source>
        <dbReference type="HAMAP-Rule" id="MF_00528"/>
    </source>
</evidence>
<evidence type="ECO:0000313" key="7">
    <source>
        <dbReference type="EMBL" id="SHF02224.1"/>
    </source>
</evidence>
<evidence type="ECO:0000256" key="3">
    <source>
        <dbReference type="ARBA" id="ARBA00022490"/>
    </source>
</evidence>
<dbReference type="Pfam" id="PF02545">
    <property type="entry name" value="Maf"/>
    <property type="match status" value="1"/>
</dbReference>
<dbReference type="GO" id="GO:0036221">
    <property type="term" value="F:UTP diphosphatase activity"/>
    <property type="evidence" value="ECO:0007669"/>
    <property type="project" value="RHEA"/>
</dbReference>
<feature type="active site" description="Proton acceptor" evidence="6">
    <location>
        <position position="69"/>
    </location>
</feature>
<dbReference type="Gene3D" id="3.90.950.10">
    <property type="match status" value="1"/>
</dbReference>
<name>A0A1M4Y8U0_9THEO</name>
<keyword evidence="3 6" id="KW-0963">Cytoplasm</keyword>
<dbReference type="GO" id="GO:0005737">
    <property type="term" value="C:cytoplasm"/>
    <property type="evidence" value="ECO:0007669"/>
    <property type="project" value="UniProtKB-SubCell"/>
</dbReference>
<accession>A0A1M4Y8U0</accession>
<dbReference type="AlphaFoldDB" id="A0A1M4Y8U0"/>
<dbReference type="PANTHER" id="PTHR43213">
    <property type="entry name" value="BIFUNCTIONAL DTTP/UTP PYROPHOSPHATASE/METHYLTRANSFERASE PROTEIN-RELATED"/>
    <property type="match status" value="1"/>
</dbReference>
<dbReference type="RefSeq" id="WP_073342676.1">
    <property type="nucleotide sequence ID" value="NZ_FQVH01000010.1"/>
</dbReference>
<dbReference type="Proteomes" id="UP000184088">
    <property type="component" value="Unassembled WGS sequence"/>
</dbReference>
<dbReference type="FunFam" id="3.90.950.10:FF:000005">
    <property type="entry name" value="7-methyl-GTP pyrophosphatase"/>
    <property type="match status" value="1"/>
</dbReference>
<evidence type="ECO:0000313" key="8">
    <source>
        <dbReference type="Proteomes" id="UP000184088"/>
    </source>
</evidence>
<dbReference type="GO" id="GO:0009117">
    <property type="term" value="P:nucleotide metabolic process"/>
    <property type="evidence" value="ECO:0007669"/>
    <property type="project" value="UniProtKB-KW"/>
</dbReference>
<dbReference type="CDD" id="cd00555">
    <property type="entry name" value="Maf"/>
    <property type="match status" value="1"/>
</dbReference>
<evidence type="ECO:0000256" key="5">
    <source>
        <dbReference type="ARBA" id="ARBA00023080"/>
    </source>
</evidence>
<sequence length="193" mass="21650">MVKIILASQSPRRRDLLASLGVDFQTIASNTEENLNTKDPVELVTELSRQKALNVAYQLDYDSIVIGADTIVYVDGNILGKPENEIDAFNKLKLLQGRSHQVYTGICIVKVPSYKIISDYAMTQVWIKSMKDQEIRNYIKTGEVMDKAGAYAIQGRGSLIVEKIEGCYYNVVGLPLNKLNEMLKQLDVDLMCI</sequence>
<feature type="site" description="Important for substrate specificity" evidence="6">
    <location>
        <position position="12"/>
    </location>
</feature>
<comment type="similarity">
    <text evidence="6">Belongs to the Maf family. YhdE subfamily.</text>
</comment>
<comment type="subcellular location">
    <subcellularLocation>
        <location evidence="2 6">Cytoplasm</location>
    </subcellularLocation>
</comment>
<comment type="function">
    <text evidence="6">Nucleoside triphosphate pyrophosphatase that hydrolyzes dTTP and UTP. May have a dual role in cell division arrest and in preventing the incorporation of modified nucleotides into cellular nucleic acids.</text>
</comment>
<gene>
    <name evidence="7" type="ORF">SAMN02746089_01172</name>
</gene>
<comment type="cofactor">
    <cofactor evidence="1 6">
        <name>a divalent metal cation</name>
        <dbReference type="ChEBI" id="CHEBI:60240"/>
    </cofactor>
</comment>
<dbReference type="HAMAP" id="MF_00528">
    <property type="entry name" value="Maf"/>
    <property type="match status" value="1"/>
</dbReference>
<dbReference type="GO" id="GO:0036218">
    <property type="term" value="F:dTTP diphosphatase activity"/>
    <property type="evidence" value="ECO:0007669"/>
    <property type="project" value="RHEA"/>
</dbReference>
<comment type="caution">
    <text evidence="6">Lacks conserved residue(s) required for the propagation of feature annotation.</text>
</comment>
<keyword evidence="4 6" id="KW-0378">Hydrolase</keyword>
<comment type="catalytic activity">
    <reaction evidence="6">
        <text>UTP + H2O = UMP + diphosphate + H(+)</text>
        <dbReference type="Rhea" id="RHEA:29395"/>
        <dbReference type="ChEBI" id="CHEBI:15377"/>
        <dbReference type="ChEBI" id="CHEBI:15378"/>
        <dbReference type="ChEBI" id="CHEBI:33019"/>
        <dbReference type="ChEBI" id="CHEBI:46398"/>
        <dbReference type="ChEBI" id="CHEBI:57865"/>
        <dbReference type="EC" id="3.6.1.9"/>
    </reaction>
</comment>
<evidence type="ECO:0000256" key="4">
    <source>
        <dbReference type="ARBA" id="ARBA00022801"/>
    </source>
</evidence>
<keyword evidence="8" id="KW-1185">Reference proteome</keyword>
<dbReference type="PIRSF" id="PIRSF006305">
    <property type="entry name" value="Maf"/>
    <property type="match status" value="1"/>
</dbReference>
<dbReference type="STRING" id="1121256.SAMN02746089_01172"/>
<dbReference type="NCBIfam" id="TIGR00172">
    <property type="entry name" value="maf"/>
    <property type="match status" value="1"/>
</dbReference>
<comment type="catalytic activity">
    <reaction evidence="6">
        <text>dTTP + H2O = dTMP + diphosphate + H(+)</text>
        <dbReference type="Rhea" id="RHEA:28534"/>
        <dbReference type="ChEBI" id="CHEBI:15377"/>
        <dbReference type="ChEBI" id="CHEBI:15378"/>
        <dbReference type="ChEBI" id="CHEBI:33019"/>
        <dbReference type="ChEBI" id="CHEBI:37568"/>
        <dbReference type="ChEBI" id="CHEBI:63528"/>
        <dbReference type="EC" id="3.6.1.9"/>
    </reaction>
</comment>
<evidence type="ECO:0000256" key="2">
    <source>
        <dbReference type="ARBA" id="ARBA00004496"/>
    </source>
</evidence>
<dbReference type="InterPro" id="IPR003697">
    <property type="entry name" value="Maf-like"/>
</dbReference>
<dbReference type="OrthoDB" id="9807767at2"/>
<dbReference type="SUPFAM" id="SSF52972">
    <property type="entry name" value="ITPase-like"/>
    <property type="match status" value="1"/>
</dbReference>
<dbReference type="EMBL" id="FQVH01000010">
    <property type="protein sequence ID" value="SHF02224.1"/>
    <property type="molecule type" value="Genomic_DNA"/>
</dbReference>
<reference evidence="7 8" key="1">
    <citation type="submission" date="2016-11" db="EMBL/GenBank/DDBJ databases">
        <authorList>
            <person name="Jaros S."/>
            <person name="Januszkiewicz K."/>
            <person name="Wedrychowicz H."/>
        </authorList>
    </citation>
    <scope>NUCLEOTIDE SEQUENCE [LARGE SCALE GENOMIC DNA]</scope>
    <source>
        <strain evidence="7 8">DSM 17918</strain>
    </source>
</reference>
<keyword evidence="5 6" id="KW-0546">Nucleotide metabolism</keyword>
<feature type="site" description="Important for substrate specificity" evidence="6">
    <location>
        <position position="70"/>
    </location>
</feature>
<dbReference type="EC" id="3.6.1.9" evidence="6"/>
<feature type="site" description="Important for substrate specificity" evidence="6">
    <location>
        <position position="154"/>
    </location>
</feature>
<protein>
    <recommendedName>
        <fullName evidence="6">dTTP/UTP pyrophosphatase</fullName>
        <shortName evidence="6">dTTPase/UTPase</shortName>
        <ecNumber evidence="6">3.6.1.9</ecNumber>
    </recommendedName>
    <alternativeName>
        <fullName evidence="6">Nucleoside triphosphate pyrophosphatase</fullName>
    </alternativeName>
    <alternativeName>
        <fullName evidence="6">Nucleotide pyrophosphatase</fullName>
        <shortName evidence="6">Nucleotide PPase</shortName>
    </alternativeName>
</protein>
<dbReference type="PANTHER" id="PTHR43213:SF5">
    <property type="entry name" value="BIFUNCTIONAL DTTP_UTP PYROPHOSPHATASE_METHYLTRANSFERASE PROTEIN-RELATED"/>
    <property type="match status" value="1"/>
</dbReference>
<dbReference type="InterPro" id="IPR029001">
    <property type="entry name" value="ITPase-like_fam"/>
</dbReference>
<evidence type="ECO:0000256" key="1">
    <source>
        <dbReference type="ARBA" id="ARBA00001968"/>
    </source>
</evidence>
<proteinExistence type="inferred from homology"/>